<dbReference type="InterPro" id="IPR029058">
    <property type="entry name" value="AB_hydrolase_fold"/>
</dbReference>
<feature type="chain" id="PRO_5013423879" description="Carboxylic ester hydrolase" evidence="3">
    <location>
        <begin position="25"/>
        <end position="460"/>
    </location>
</feature>
<comment type="similarity">
    <text evidence="1 3">Belongs to the type-B carboxylesterase/lipase family.</text>
</comment>
<comment type="caution">
    <text evidence="5">The sequence shown here is derived from an EMBL/GenBank/DDBJ whole genome shotgun (WGS) entry which is preliminary data.</text>
</comment>
<evidence type="ECO:0000256" key="2">
    <source>
        <dbReference type="ARBA" id="ARBA00022801"/>
    </source>
</evidence>
<dbReference type="EMBL" id="NBII01000008">
    <property type="protein sequence ID" value="PAV16501.1"/>
    <property type="molecule type" value="Genomic_DNA"/>
</dbReference>
<dbReference type="OrthoDB" id="408631at2759"/>
<proteinExistence type="inferred from homology"/>
<evidence type="ECO:0000313" key="6">
    <source>
        <dbReference type="Proteomes" id="UP000217199"/>
    </source>
</evidence>
<evidence type="ECO:0000259" key="4">
    <source>
        <dbReference type="Pfam" id="PF00135"/>
    </source>
</evidence>
<dbReference type="PANTHER" id="PTHR11559">
    <property type="entry name" value="CARBOXYLESTERASE"/>
    <property type="match status" value="1"/>
</dbReference>
<accession>A0A286UA95</accession>
<dbReference type="InParanoid" id="A0A286UA95"/>
<dbReference type="InterPro" id="IPR050309">
    <property type="entry name" value="Type-B_Carboxylest/Lipase"/>
</dbReference>
<gene>
    <name evidence="5" type="ORF">PNOK_0812100</name>
</gene>
<dbReference type="GO" id="GO:0016787">
    <property type="term" value="F:hydrolase activity"/>
    <property type="evidence" value="ECO:0007669"/>
    <property type="project" value="UniProtKB-KW"/>
</dbReference>
<evidence type="ECO:0000256" key="1">
    <source>
        <dbReference type="ARBA" id="ARBA00005964"/>
    </source>
</evidence>
<dbReference type="Pfam" id="PF00135">
    <property type="entry name" value="COesterase"/>
    <property type="match status" value="1"/>
</dbReference>
<feature type="signal peptide" evidence="3">
    <location>
        <begin position="1"/>
        <end position="24"/>
    </location>
</feature>
<evidence type="ECO:0000313" key="5">
    <source>
        <dbReference type="EMBL" id="PAV16501.1"/>
    </source>
</evidence>
<dbReference type="STRING" id="2282107.A0A286UA95"/>
<feature type="domain" description="Carboxylesterase type B" evidence="4">
    <location>
        <begin position="26"/>
        <end position="352"/>
    </location>
</feature>
<dbReference type="PROSITE" id="PS00941">
    <property type="entry name" value="CARBOXYLESTERASE_B_2"/>
    <property type="match status" value="1"/>
</dbReference>
<keyword evidence="6" id="KW-1185">Reference proteome</keyword>
<evidence type="ECO:0000256" key="3">
    <source>
        <dbReference type="RuleBase" id="RU361235"/>
    </source>
</evidence>
<protein>
    <recommendedName>
        <fullName evidence="3">Carboxylic ester hydrolase</fullName>
        <ecNumber evidence="3">3.1.1.-</ecNumber>
    </recommendedName>
</protein>
<dbReference type="EC" id="3.1.1.-" evidence="3"/>
<dbReference type="InterPro" id="IPR019826">
    <property type="entry name" value="Carboxylesterase_B_AS"/>
</dbReference>
<keyword evidence="2 3" id="KW-0378">Hydrolase</keyword>
<dbReference type="PROSITE" id="PS00122">
    <property type="entry name" value="CARBOXYLESTERASE_B_1"/>
    <property type="match status" value="1"/>
</dbReference>
<name>A0A286UA95_9AGAM</name>
<dbReference type="InterPro" id="IPR002018">
    <property type="entry name" value="CarbesteraseB"/>
</dbReference>
<dbReference type="InterPro" id="IPR019819">
    <property type="entry name" value="Carboxylesterase_B_CS"/>
</dbReference>
<keyword evidence="3" id="KW-0732">Signal</keyword>
<reference evidence="5 6" key="1">
    <citation type="journal article" date="2017" name="Mol. Ecol.">
        <title>Comparative and population genomic landscape of Phellinus noxius: A hypervariable fungus causing root rot in trees.</title>
        <authorList>
            <person name="Chung C.L."/>
            <person name="Lee T.J."/>
            <person name="Akiba M."/>
            <person name="Lee H.H."/>
            <person name="Kuo T.H."/>
            <person name="Liu D."/>
            <person name="Ke H.M."/>
            <person name="Yokoi T."/>
            <person name="Roa M.B."/>
            <person name="Lu M.J."/>
            <person name="Chang Y.Y."/>
            <person name="Ann P.J."/>
            <person name="Tsai J.N."/>
            <person name="Chen C.Y."/>
            <person name="Tzean S.S."/>
            <person name="Ota Y."/>
            <person name="Hattori T."/>
            <person name="Sahashi N."/>
            <person name="Liou R.F."/>
            <person name="Kikuchi T."/>
            <person name="Tsai I.J."/>
        </authorList>
    </citation>
    <scope>NUCLEOTIDE SEQUENCE [LARGE SCALE GENOMIC DNA]</scope>
    <source>
        <strain evidence="5 6">FFPRI411160</strain>
    </source>
</reference>
<sequence>MLRLEYCFLLLTCLFDYATLQAEASSLIVNTTSGVFQGVSVANGTERWLGIPFAQPPIGELRFKAPAPITTPIPGLQDATNFGNACPQISSNLGAPISEDCLFLNIWRPEGTSSNDRLPVLAWIYGGAYTSGAASIHTYDPTRIINRSVGNRKPLIFVSFNYRVNTFGFISSAHMAAEDLNAGLQDQRFALQFVQDNIAAFGGDPNKVTIWGQSAGAGSVQAQVLYPAAKPLFRAAMADSLTGPFKSSPFAFQYDEPGKPFSRLVSGLRCPLSSESISCLQKVPFEDLLALSNSMTSETLNSQLWEPSIGPRGSFAEKRASEVIKSGDFRHVPFLAGTNLNEGKTFSETLLGISHPGRSEAQGVYPGNNITFGVAHASELVLLFGPVPTPVEQELADTWLDHYINFISDMNPGPSWPEFTSDNKVVLQILRNNITGIPDDFNIEKTTFLNSARVLDEMEK</sequence>
<dbReference type="Proteomes" id="UP000217199">
    <property type="component" value="Unassembled WGS sequence"/>
</dbReference>
<dbReference type="Gene3D" id="3.40.50.1820">
    <property type="entry name" value="alpha/beta hydrolase"/>
    <property type="match status" value="2"/>
</dbReference>
<dbReference type="SUPFAM" id="SSF53474">
    <property type="entry name" value="alpha/beta-Hydrolases"/>
    <property type="match status" value="1"/>
</dbReference>
<dbReference type="AlphaFoldDB" id="A0A286UA95"/>
<organism evidence="5 6">
    <name type="scientific">Pyrrhoderma noxium</name>
    <dbReference type="NCBI Taxonomy" id="2282107"/>
    <lineage>
        <taxon>Eukaryota</taxon>
        <taxon>Fungi</taxon>
        <taxon>Dikarya</taxon>
        <taxon>Basidiomycota</taxon>
        <taxon>Agaricomycotina</taxon>
        <taxon>Agaricomycetes</taxon>
        <taxon>Hymenochaetales</taxon>
        <taxon>Hymenochaetaceae</taxon>
        <taxon>Pyrrhoderma</taxon>
    </lineage>
</organism>